<organism evidence="1 2">
    <name type="scientific">Pistacia atlantica</name>
    <dbReference type="NCBI Taxonomy" id="434234"/>
    <lineage>
        <taxon>Eukaryota</taxon>
        <taxon>Viridiplantae</taxon>
        <taxon>Streptophyta</taxon>
        <taxon>Embryophyta</taxon>
        <taxon>Tracheophyta</taxon>
        <taxon>Spermatophyta</taxon>
        <taxon>Magnoliopsida</taxon>
        <taxon>eudicotyledons</taxon>
        <taxon>Gunneridae</taxon>
        <taxon>Pentapetalae</taxon>
        <taxon>rosids</taxon>
        <taxon>malvids</taxon>
        <taxon>Sapindales</taxon>
        <taxon>Anacardiaceae</taxon>
        <taxon>Pistacia</taxon>
    </lineage>
</organism>
<evidence type="ECO:0000313" key="1">
    <source>
        <dbReference type="EMBL" id="KAJ0105524.1"/>
    </source>
</evidence>
<sequence length="366" mass="40370">MEIHKRCVLSSSQEVLLRHSHFLGDPEAEVEKNDSEDSGERETPKECTGIMMMSPPESSDDNDQNGNNSSRDDDVFQTPPEGSLIASSDGNGNDRTDVVKENTARGCTDGENAVNLGAYADLGFSEVESQKFEGVNEAIHFESNSVSALKRESVTDNKCLSGSLLKKPKLLDENLVSESPVQFLDSELGENKEKIMNSLEKSNSNRVSPCSCGSKSPQTQSNQSSEGSSVKRKLRFTTEVLELETEVIDRDLRFREVLENNTRNAKGNSNIGRKNMDDINKFRYVGPSTYNSCRTERKNQGVRALPVSVCGQLEENAGKESDLGKNRGEITLLDVLRMLAAKCDYDSSLENRSILDVAKSRGMTFS</sequence>
<keyword evidence="2" id="KW-1185">Reference proteome</keyword>
<gene>
    <name evidence="1" type="ORF">Patl1_18367</name>
</gene>
<reference evidence="2" key="1">
    <citation type="journal article" date="2023" name="G3 (Bethesda)">
        <title>Genome assembly and association tests identify interacting loci associated with vigor, precocity, and sex in interspecific pistachio rootstocks.</title>
        <authorList>
            <person name="Palmer W."/>
            <person name="Jacygrad E."/>
            <person name="Sagayaradj S."/>
            <person name="Cavanaugh K."/>
            <person name="Han R."/>
            <person name="Bertier L."/>
            <person name="Beede B."/>
            <person name="Kafkas S."/>
            <person name="Golino D."/>
            <person name="Preece J."/>
            <person name="Michelmore R."/>
        </authorList>
    </citation>
    <scope>NUCLEOTIDE SEQUENCE [LARGE SCALE GENOMIC DNA]</scope>
</reference>
<name>A0ACC1C0C1_9ROSI</name>
<evidence type="ECO:0000313" key="2">
    <source>
        <dbReference type="Proteomes" id="UP001164250"/>
    </source>
</evidence>
<dbReference type="Proteomes" id="UP001164250">
    <property type="component" value="Chromosome 2"/>
</dbReference>
<proteinExistence type="predicted"/>
<dbReference type="EMBL" id="CM047898">
    <property type="protein sequence ID" value="KAJ0105524.1"/>
    <property type="molecule type" value="Genomic_DNA"/>
</dbReference>
<protein>
    <submittedName>
        <fullName evidence="1">Uncharacterized protein</fullName>
    </submittedName>
</protein>
<comment type="caution">
    <text evidence="1">The sequence shown here is derived from an EMBL/GenBank/DDBJ whole genome shotgun (WGS) entry which is preliminary data.</text>
</comment>
<accession>A0ACC1C0C1</accession>